<keyword evidence="3" id="KW-1185">Reference proteome</keyword>
<dbReference type="AlphaFoldDB" id="A0A9P6C4C6"/>
<dbReference type="OrthoDB" id="2971913at2759"/>
<evidence type="ECO:0000256" key="1">
    <source>
        <dbReference type="SAM" id="SignalP"/>
    </source>
</evidence>
<name>A0A9P6C4C6_9AGAR</name>
<reference evidence="2" key="1">
    <citation type="submission" date="2020-11" db="EMBL/GenBank/DDBJ databases">
        <authorList>
            <consortium name="DOE Joint Genome Institute"/>
            <person name="Ahrendt S."/>
            <person name="Riley R."/>
            <person name="Andreopoulos W."/>
            <person name="Labutti K."/>
            <person name="Pangilinan J."/>
            <person name="Ruiz-Duenas F.J."/>
            <person name="Barrasa J.M."/>
            <person name="Sanchez-Garcia M."/>
            <person name="Camarero S."/>
            <person name="Miyauchi S."/>
            <person name="Serrano A."/>
            <person name="Linde D."/>
            <person name="Babiker R."/>
            <person name="Drula E."/>
            <person name="Ayuso-Fernandez I."/>
            <person name="Pacheco R."/>
            <person name="Padilla G."/>
            <person name="Ferreira P."/>
            <person name="Barriuso J."/>
            <person name="Kellner H."/>
            <person name="Castanera R."/>
            <person name="Alfaro M."/>
            <person name="Ramirez L."/>
            <person name="Pisabarro A.G."/>
            <person name="Kuo A."/>
            <person name="Tritt A."/>
            <person name="Lipzen A."/>
            <person name="He G."/>
            <person name="Yan M."/>
            <person name="Ng V."/>
            <person name="Cullen D."/>
            <person name="Martin F."/>
            <person name="Rosso M.-N."/>
            <person name="Henrissat B."/>
            <person name="Hibbett D."/>
            <person name="Martinez A.T."/>
            <person name="Grigoriev I.V."/>
        </authorList>
    </citation>
    <scope>NUCLEOTIDE SEQUENCE</scope>
    <source>
        <strain evidence="2">MF-IS2</strain>
    </source>
</reference>
<gene>
    <name evidence="2" type="ORF">P691DRAFT_730261</name>
</gene>
<feature type="chain" id="PRO_5040387948" evidence="1">
    <location>
        <begin position="21"/>
        <end position="177"/>
    </location>
</feature>
<comment type="caution">
    <text evidence="2">The sequence shown here is derived from an EMBL/GenBank/DDBJ whole genome shotgun (WGS) entry which is preliminary data.</text>
</comment>
<dbReference type="EMBL" id="MU151172">
    <property type="protein sequence ID" value="KAF9448133.1"/>
    <property type="molecule type" value="Genomic_DNA"/>
</dbReference>
<feature type="signal peptide" evidence="1">
    <location>
        <begin position="1"/>
        <end position="20"/>
    </location>
</feature>
<evidence type="ECO:0000313" key="3">
    <source>
        <dbReference type="Proteomes" id="UP000807342"/>
    </source>
</evidence>
<sequence length="177" mass="19448">MPLTFCWWLALLALLQCASAQTTGTIHLFTSNGCTGSHMSCSNIPSSGCCSTGGSLFASTFLAISQEEASIQIHSNAFCEGITRSADAVTCFQPTFAFSAAHWFFPSPSKRDDMEASPEHKDCRRPDTITIIDADGKEVKITVPDGENEEYEHAFVNGNFTKLFKLANINRHLRFVR</sequence>
<protein>
    <submittedName>
        <fullName evidence="2">Uncharacterized protein</fullName>
    </submittedName>
</protein>
<evidence type="ECO:0000313" key="2">
    <source>
        <dbReference type="EMBL" id="KAF9448133.1"/>
    </source>
</evidence>
<accession>A0A9P6C4C6</accession>
<proteinExistence type="predicted"/>
<keyword evidence="1" id="KW-0732">Signal</keyword>
<organism evidence="2 3">
    <name type="scientific">Macrolepiota fuliginosa MF-IS2</name>
    <dbReference type="NCBI Taxonomy" id="1400762"/>
    <lineage>
        <taxon>Eukaryota</taxon>
        <taxon>Fungi</taxon>
        <taxon>Dikarya</taxon>
        <taxon>Basidiomycota</taxon>
        <taxon>Agaricomycotina</taxon>
        <taxon>Agaricomycetes</taxon>
        <taxon>Agaricomycetidae</taxon>
        <taxon>Agaricales</taxon>
        <taxon>Agaricineae</taxon>
        <taxon>Agaricaceae</taxon>
        <taxon>Macrolepiota</taxon>
    </lineage>
</organism>
<dbReference type="Proteomes" id="UP000807342">
    <property type="component" value="Unassembled WGS sequence"/>
</dbReference>